<comment type="caution">
    <text evidence="17">The sequence shown here is derived from an EMBL/GenBank/DDBJ whole genome shotgun (WGS) entry which is preliminary data.</text>
</comment>
<keyword evidence="10" id="KW-0464">Manganese</keyword>
<comment type="cofactor">
    <cofactor evidence="2">
        <name>Mn(2+)</name>
        <dbReference type="ChEBI" id="CHEBI:29035"/>
    </cofactor>
</comment>
<evidence type="ECO:0000256" key="12">
    <source>
        <dbReference type="RuleBase" id="RU000672"/>
    </source>
</evidence>
<dbReference type="Pfam" id="PF01179">
    <property type="entry name" value="Cu_amine_oxid"/>
    <property type="match status" value="1"/>
</dbReference>
<dbReference type="InterPro" id="IPR036460">
    <property type="entry name" value="Cu_amine_oxidase_C_sf"/>
</dbReference>
<evidence type="ECO:0000256" key="2">
    <source>
        <dbReference type="ARBA" id="ARBA00001936"/>
    </source>
</evidence>
<comment type="cofactor">
    <cofactor evidence="12">
        <name>Cu cation</name>
        <dbReference type="ChEBI" id="CHEBI:23378"/>
    </cofactor>
    <text evidence="12">Contains 1 topaquinone per subunit.</text>
</comment>
<reference evidence="17 18" key="1">
    <citation type="submission" date="2023-04" db="EMBL/GenBank/DDBJ databases">
        <title>Forest soil microbial communities from Buena Vista Peninsula, Colon Province, Panama.</title>
        <authorList>
            <person name="Bouskill N."/>
        </authorList>
    </citation>
    <scope>NUCLEOTIDE SEQUENCE [LARGE SCALE GENOMIC DNA]</scope>
    <source>
        <strain evidence="17 18">AC80</strain>
    </source>
</reference>
<comment type="cofactor">
    <cofactor evidence="1">
        <name>Cu cation</name>
        <dbReference type="ChEBI" id="CHEBI:23378"/>
    </cofactor>
</comment>
<evidence type="ECO:0000256" key="7">
    <source>
        <dbReference type="ARBA" id="ARBA00022772"/>
    </source>
</evidence>
<comment type="similarity">
    <text evidence="4 12">Belongs to the copper/topaquinone oxidase family.</text>
</comment>
<accession>A0ABT6L586</accession>
<dbReference type="SUPFAM" id="SSF49998">
    <property type="entry name" value="Amine oxidase catalytic domain"/>
    <property type="match status" value="1"/>
</dbReference>
<dbReference type="PROSITE" id="PS01165">
    <property type="entry name" value="COPPER_AMINE_OXID_2"/>
    <property type="match status" value="1"/>
</dbReference>
<keyword evidence="9 12" id="KW-0186">Copper</keyword>
<dbReference type="InterPro" id="IPR016182">
    <property type="entry name" value="Cu_amine_oxidase_N-reg"/>
</dbReference>
<evidence type="ECO:0000256" key="8">
    <source>
        <dbReference type="ARBA" id="ARBA00023002"/>
    </source>
</evidence>
<dbReference type="Proteomes" id="UP001160130">
    <property type="component" value="Unassembled WGS sequence"/>
</dbReference>
<evidence type="ECO:0000256" key="1">
    <source>
        <dbReference type="ARBA" id="ARBA00001935"/>
    </source>
</evidence>
<dbReference type="InterPro" id="IPR000269">
    <property type="entry name" value="Cu_amine_oxidase"/>
</dbReference>
<dbReference type="NCBIfam" id="NF008559">
    <property type="entry name" value="PRK11504.1"/>
    <property type="match status" value="1"/>
</dbReference>
<evidence type="ECO:0000256" key="5">
    <source>
        <dbReference type="ARBA" id="ARBA00011738"/>
    </source>
</evidence>
<evidence type="ECO:0000256" key="3">
    <source>
        <dbReference type="ARBA" id="ARBA00001947"/>
    </source>
</evidence>
<feature type="region of interest" description="Disordered" evidence="13">
    <location>
        <begin position="549"/>
        <end position="572"/>
    </location>
</feature>
<sequence>MRHPLFDSLTADEIRRVAAIVRREEVAERPGFAAVYTDEPDKRLLREGAEVARRARVLLVDRATGATHDLVVDLDAECLVSSVPVTDGAAPMLLEEFDTAPGLIKKDQRYIEALAKRGITDLDKVQIDPWGVGNMAVPGVIDVDVDGRRVAGSVSYYREFPDDNGYAHPIEGVIAVVDLVAQEVLEVHDFGVRPMNTELANYTPDANQPMRTDVAPLEIIQPEGVGFAIEGRELTWQKWRFRINWHPLEGLVLHAVEYKDGDEYRSVLHRASLAEMVVPYGEPSREHFWRSAFDAGEFGLGKLANSLRLGCDCLGEIVYLDAVLAGEDGEPTVIENAICIHEEDAGILWKHTDWMTGAVDVRRSRRLVVSFIATVGNYHYGFYWNFYQDASIQVEVKLLGIVQTRSVEVGEATPHGTRIARNLVATYHQHIFSFRLDPEVDGWENTVVQNDAYGVPVGPDNPYGNAIGVNRTVIDRELSGDDHTNPQSSRNWTIVNRGKTNAWGNPVGYKFLPGWSSATLLAQDPSYIAKRAGFATRNMWVTPYDPAEMRPSGDFPNQSRSGDGLPRWTKDNRPVEDTDVVLWHTLGVTHIPRAEDWPVMPTEVAGFHLLPVNFFDKNPALDVPPSKAAHCGSGNEGETTGNHCH</sequence>
<evidence type="ECO:0000256" key="13">
    <source>
        <dbReference type="SAM" id="MobiDB-lite"/>
    </source>
</evidence>
<keyword evidence="18" id="KW-1185">Reference proteome</keyword>
<dbReference type="Gene3D" id="2.70.98.20">
    <property type="entry name" value="Copper amine oxidase, catalytic domain"/>
    <property type="match status" value="1"/>
</dbReference>
<comment type="cofactor">
    <cofactor evidence="3">
        <name>Zn(2+)</name>
        <dbReference type="ChEBI" id="CHEBI:29105"/>
    </cofactor>
</comment>
<comment type="subunit">
    <text evidence="5">Homodimer.</text>
</comment>
<dbReference type="PANTHER" id="PTHR10638">
    <property type="entry name" value="COPPER AMINE OXIDASE"/>
    <property type="match status" value="1"/>
</dbReference>
<feature type="region of interest" description="Disordered" evidence="13">
    <location>
        <begin position="626"/>
        <end position="645"/>
    </location>
</feature>
<gene>
    <name evidence="17" type="ORF">M2272_004777</name>
</gene>
<evidence type="ECO:0000256" key="6">
    <source>
        <dbReference type="ARBA" id="ARBA00022723"/>
    </source>
</evidence>
<dbReference type="EC" id="1.4.3.-" evidence="12"/>
<dbReference type="RefSeq" id="WP_280834710.1">
    <property type="nucleotide sequence ID" value="NZ_JARXVE010000009.1"/>
</dbReference>
<organism evidence="17 18">
    <name type="scientific">Mycolicibacterium frederiksbergense</name>
    <dbReference type="NCBI Taxonomy" id="117567"/>
    <lineage>
        <taxon>Bacteria</taxon>
        <taxon>Bacillati</taxon>
        <taxon>Actinomycetota</taxon>
        <taxon>Actinomycetes</taxon>
        <taxon>Mycobacteriales</taxon>
        <taxon>Mycobacteriaceae</taxon>
        <taxon>Mycolicibacterium</taxon>
    </lineage>
</organism>
<proteinExistence type="inferred from homology"/>
<dbReference type="SUPFAM" id="SSF54416">
    <property type="entry name" value="Amine oxidase N-terminal region"/>
    <property type="match status" value="2"/>
</dbReference>
<dbReference type="Pfam" id="PF21994">
    <property type="entry name" value="AGAO-like_N2"/>
    <property type="match status" value="1"/>
</dbReference>
<dbReference type="EMBL" id="JARXVE010000009">
    <property type="protein sequence ID" value="MDH6198118.1"/>
    <property type="molecule type" value="Genomic_DNA"/>
</dbReference>
<keyword evidence="6 12" id="KW-0479">Metal-binding</keyword>
<dbReference type="InterPro" id="IPR015798">
    <property type="entry name" value="Cu_amine_oxidase_C"/>
</dbReference>
<keyword evidence="7 12" id="KW-0801">TPQ</keyword>
<name>A0ABT6L586_9MYCO</name>
<evidence type="ECO:0000259" key="15">
    <source>
        <dbReference type="Pfam" id="PF02728"/>
    </source>
</evidence>
<evidence type="ECO:0000256" key="11">
    <source>
        <dbReference type="ARBA" id="ARBA00048032"/>
    </source>
</evidence>
<dbReference type="InterPro" id="IPR015802">
    <property type="entry name" value="Cu_amine_oxidase_N3"/>
</dbReference>
<evidence type="ECO:0000256" key="10">
    <source>
        <dbReference type="ARBA" id="ARBA00023211"/>
    </source>
</evidence>
<dbReference type="GO" id="GO:0008131">
    <property type="term" value="F:primary methylamine oxidase activity"/>
    <property type="evidence" value="ECO:0007669"/>
    <property type="project" value="UniProtKB-EC"/>
</dbReference>
<evidence type="ECO:0000259" key="14">
    <source>
        <dbReference type="Pfam" id="PF01179"/>
    </source>
</evidence>
<comment type="catalytic activity">
    <reaction evidence="11">
        <text>a primary methyl amine + O2 + H2O = an aldehyde + H2O2 + NH4(+)</text>
        <dbReference type="Rhea" id="RHEA:16153"/>
        <dbReference type="ChEBI" id="CHEBI:15377"/>
        <dbReference type="ChEBI" id="CHEBI:15379"/>
        <dbReference type="ChEBI" id="CHEBI:16240"/>
        <dbReference type="ChEBI" id="CHEBI:17478"/>
        <dbReference type="ChEBI" id="CHEBI:28938"/>
        <dbReference type="ChEBI" id="CHEBI:228804"/>
        <dbReference type="EC" id="1.4.3.21"/>
    </reaction>
</comment>
<dbReference type="PANTHER" id="PTHR10638:SF86">
    <property type="entry name" value="COPPER AMINE OXIDASE 1-RELATED"/>
    <property type="match status" value="1"/>
</dbReference>
<evidence type="ECO:0000313" key="18">
    <source>
        <dbReference type="Proteomes" id="UP001160130"/>
    </source>
</evidence>
<dbReference type="Pfam" id="PF02728">
    <property type="entry name" value="Cu_amine_oxidN3"/>
    <property type="match status" value="1"/>
</dbReference>
<comment type="PTM">
    <text evidence="12">Topaquinone (TPQ) is generated by copper-dependent autoxidation of a specific tyrosyl residue.</text>
</comment>
<evidence type="ECO:0000259" key="16">
    <source>
        <dbReference type="Pfam" id="PF21994"/>
    </source>
</evidence>
<evidence type="ECO:0000313" key="17">
    <source>
        <dbReference type="EMBL" id="MDH6198118.1"/>
    </source>
</evidence>
<evidence type="ECO:0000256" key="9">
    <source>
        <dbReference type="ARBA" id="ARBA00023008"/>
    </source>
</evidence>
<dbReference type="Gene3D" id="3.10.450.40">
    <property type="match status" value="2"/>
</dbReference>
<keyword evidence="8 12" id="KW-0560">Oxidoreductase</keyword>
<evidence type="ECO:0000256" key="4">
    <source>
        <dbReference type="ARBA" id="ARBA00007983"/>
    </source>
</evidence>
<feature type="domain" description="Copper amine oxidase N3-terminal" evidence="15">
    <location>
        <begin position="91"/>
        <end position="191"/>
    </location>
</feature>
<dbReference type="InterPro" id="IPR049947">
    <property type="entry name" value="Cu_Am_Ox_Cu-bd"/>
</dbReference>
<feature type="compositionally biased region" description="Polar residues" evidence="13">
    <location>
        <begin position="636"/>
        <end position="645"/>
    </location>
</feature>
<dbReference type="InterPro" id="IPR054157">
    <property type="entry name" value="AGAO-like_N2"/>
</dbReference>
<protein>
    <recommendedName>
        <fullName evidence="12">Amine oxidase</fullName>
        <ecNumber evidence="12">1.4.3.-</ecNumber>
    </recommendedName>
</protein>
<feature type="domain" description="Copper amine oxidase catalytic" evidence="14">
    <location>
        <begin position="218"/>
        <end position="621"/>
    </location>
</feature>
<feature type="domain" description="AGAO-like N2" evidence="16">
    <location>
        <begin position="10"/>
        <end position="80"/>
    </location>
</feature>